<reference evidence="3 4" key="1">
    <citation type="submission" date="2019-02" db="EMBL/GenBank/DDBJ databases">
        <title>Genome sequencing of the rare red list fungi Bondarzewia mesenterica.</title>
        <authorList>
            <person name="Buettner E."/>
            <person name="Kellner H."/>
        </authorList>
    </citation>
    <scope>NUCLEOTIDE SEQUENCE [LARGE SCALE GENOMIC DNA]</scope>
    <source>
        <strain evidence="3 4">DSM 108281</strain>
    </source>
</reference>
<keyword evidence="2" id="KW-1133">Transmembrane helix</keyword>
<accession>A0A4S4MDL1</accession>
<feature type="region of interest" description="Disordered" evidence="1">
    <location>
        <begin position="1"/>
        <end position="31"/>
    </location>
</feature>
<dbReference type="AlphaFoldDB" id="A0A4S4MDL1"/>
<organism evidence="3 4">
    <name type="scientific">Bondarzewia mesenterica</name>
    <dbReference type="NCBI Taxonomy" id="1095465"/>
    <lineage>
        <taxon>Eukaryota</taxon>
        <taxon>Fungi</taxon>
        <taxon>Dikarya</taxon>
        <taxon>Basidiomycota</taxon>
        <taxon>Agaricomycotina</taxon>
        <taxon>Agaricomycetes</taxon>
        <taxon>Russulales</taxon>
        <taxon>Bondarzewiaceae</taxon>
        <taxon>Bondarzewia</taxon>
    </lineage>
</organism>
<gene>
    <name evidence="3" type="ORF">EW146_g363</name>
</gene>
<dbReference type="Proteomes" id="UP000310158">
    <property type="component" value="Unassembled WGS sequence"/>
</dbReference>
<dbReference type="OrthoDB" id="2972750at2759"/>
<feature type="transmembrane region" description="Helical" evidence="2">
    <location>
        <begin position="41"/>
        <end position="62"/>
    </location>
</feature>
<name>A0A4S4MDL1_9AGAM</name>
<dbReference type="EMBL" id="SGPL01000007">
    <property type="protein sequence ID" value="THH21150.1"/>
    <property type="molecule type" value="Genomic_DNA"/>
</dbReference>
<evidence type="ECO:0000313" key="3">
    <source>
        <dbReference type="EMBL" id="THH21150.1"/>
    </source>
</evidence>
<protein>
    <submittedName>
        <fullName evidence="3">Uncharacterized protein</fullName>
    </submittedName>
</protein>
<keyword evidence="2" id="KW-0812">Transmembrane</keyword>
<sequence>MALGSTSASGSVPTATGSPTPSQSQVTDPAPNFFATGTSPPLIIGFIAVAIFAVGVIGLCAWRRMVGRGRHILVVDDWDGLEGEKKYFAEKPKLFECWLELFAGGIATWENIMPLATSVVTDNARDTEAFYVSTSKLWWRKKGRPDEDQRSAIPGRQVTSASRLQLAVIVTMPSQHRGRAKGHETSIMSDNFGDQEPSEYTIGLVEMPWRMQEQSGDAKSMLLRSRAGSSSSIPV</sequence>
<evidence type="ECO:0000256" key="1">
    <source>
        <dbReference type="SAM" id="MobiDB-lite"/>
    </source>
</evidence>
<keyword evidence="2" id="KW-0472">Membrane</keyword>
<feature type="region of interest" description="Disordered" evidence="1">
    <location>
        <begin position="215"/>
        <end position="235"/>
    </location>
</feature>
<comment type="caution">
    <text evidence="3">The sequence shown here is derived from an EMBL/GenBank/DDBJ whole genome shotgun (WGS) entry which is preliminary data.</text>
</comment>
<keyword evidence="4" id="KW-1185">Reference proteome</keyword>
<evidence type="ECO:0000256" key="2">
    <source>
        <dbReference type="SAM" id="Phobius"/>
    </source>
</evidence>
<evidence type="ECO:0000313" key="4">
    <source>
        <dbReference type="Proteomes" id="UP000310158"/>
    </source>
</evidence>
<feature type="compositionally biased region" description="Polar residues" evidence="1">
    <location>
        <begin position="1"/>
        <end position="27"/>
    </location>
</feature>
<proteinExistence type="predicted"/>